<keyword evidence="2" id="KW-1185">Reference proteome</keyword>
<proteinExistence type="predicted"/>
<protein>
    <submittedName>
        <fullName evidence="1">Uncharacterized protein</fullName>
    </submittedName>
</protein>
<dbReference type="GeneTree" id="ENSGT01150000286964"/>
<evidence type="ECO:0000313" key="2">
    <source>
        <dbReference type="Proteomes" id="UP000823872"/>
    </source>
</evidence>
<reference evidence="1" key="2">
    <citation type="submission" date="2025-08" db="UniProtKB">
        <authorList>
            <consortium name="Ensembl"/>
        </authorList>
    </citation>
    <scope>IDENTIFICATION</scope>
    <source>
        <strain evidence="1">breed Abyssinian</strain>
    </source>
</reference>
<dbReference type="Proteomes" id="UP000823872">
    <property type="component" value="Chromosome C2"/>
</dbReference>
<sequence>MANRHMERCSTSLIIREMHIKMTVICHLTPVRMAKISSTRNDRYWQGYRGRRTFLHCWWECKLVQPLWKRVWRLLKKLKIEWPYDLTIALLDIYPKDVKILIQKNTCTPLFIAASITARLWKQPKCPWTDEWIKMWYIYSMGYYAAIKRMKSCHLQ</sequence>
<organism evidence="1 2">
    <name type="scientific">Felis catus</name>
    <name type="common">Cat</name>
    <name type="synonym">Felis silvestris catus</name>
    <dbReference type="NCBI Taxonomy" id="9685"/>
    <lineage>
        <taxon>Eukaryota</taxon>
        <taxon>Metazoa</taxon>
        <taxon>Chordata</taxon>
        <taxon>Craniata</taxon>
        <taxon>Vertebrata</taxon>
        <taxon>Euteleostomi</taxon>
        <taxon>Mammalia</taxon>
        <taxon>Eutheria</taxon>
        <taxon>Laurasiatheria</taxon>
        <taxon>Carnivora</taxon>
        <taxon>Feliformia</taxon>
        <taxon>Felidae</taxon>
        <taxon>Felinae</taxon>
        <taxon>Felis</taxon>
    </lineage>
</organism>
<name>A0ABI7X1H7_FELCA</name>
<evidence type="ECO:0000313" key="1">
    <source>
        <dbReference type="Ensembl" id="ENSFCTP00005016398.1"/>
    </source>
</evidence>
<accession>A0ABI7X1H7</accession>
<reference evidence="1 2" key="1">
    <citation type="submission" date="2021-02" db="EMBL/GenBank/DDBJ databases">
        <title>Safari Cat Assemblies.</title>
        <authorList>
            <person name="Bredemeyer K.R."/>
            <person name="Murphy W.J."/>
        </authorList>
    </citation>
    <scope>NUCLEOTIDE SEQUENCE [LARGE SCALE GENOMIC DNA]</scope>
</reference>
<dbReference type="Ensembl" id="ENSFCTT00005025142.1">
    <property type="protein sequence ID" value="ENSFCTP00005016398.1"/>
    <property type="gene ID" value="ENSFCTG00005009013.1"/>
</dbReference>
<reference evidence="1" key="3">
    <citation type="submission" date="2025-09" db="UniProtKB">
        <authorList>
            <consortium name="Ensembl"/>
        </authorList>
    </citation>
    <scope>IDENTIFICATION</scope>
    <source>
        <strain evidence="1">breed Abyssinian</strain>
    </source>
</reference>